<protein>
    <recommendedName>
        <fullName evidence="1">PiggyBac transposable element-derived protein domain-containing protein</fullName>
    </recommendedName>
</protein>
<accession>A0A1X7UCR2</accession>
<evidence type="ECO:0000313" key="2">
    <source>
        <dbReference type="EnsemblMetazoa" id="Aqu2.1.25252_001"/>
    </source>
</evidence>
<dbReference type="FunCoup" id="A0A1X7UCR2">
    <property type="interactions" value="28"/>
</dbReference>
<dbReference type="InParanoid" id="A0A1X7UCR2"/>
<organism evidence="2">
    <name type="scientific">Amphimedon queenslandica</name>
    <name type="common">Sponge</name>
    <dbReference type="NCBI Taxonomy" id="400682"/>
    <lineage>
        <taxon>Eukaryota</taxon>
        <taxon>Metazoa</taxon>
        <taxon>Porifera</taxon>
        <taxon>Demospongiae</taxon>
        <taxon>Heteroscleromorpha</taxon>
        <taxon>Haplosclerida</taxon>
        <taxon>Niphatidae</taxon>
        <taxon>Amphimedon</taxon>
    </lineage>
</organism>
<dbReference type="STRING" id="400682.A0A1X7UCR2"/>
<dbReference type="Pfam" id="PF13843">
    <property type="entry name" value="DDE_Tnp_1_7"/>
    <property type="match status" value="2"/>
</dbReference>
<proteinExistence type="predicted"/>
<feature type="domain" description="PiggyBac transposable element-derived protein" evidence="1">
    <location>
        <begin position="174"/>
        <end position="381"/>
    </location>
</feature>
<evidence type="ECO:0000259" key="1">
    <source>
        <dbReference type="Pfam" id="PF13843"/>
    </source>
</evidence>
<dbReference type="EnsemblMetazoa" id="Aqu2.1.25252_001">
    <property type="protein sequence ID" value="Aqu2.1.25252_001"/>
    <property type="gene ID" value="Aqu2.1.25252"/>
</dbReference>
<dbReference type="eggNOG" id="ENOG502RY1K">
    <property type="taxonomic scope" value="Eukaryota"/>
</dbReference>
<dbReference type="InterPro" id="IPR029526">
    <property type="entry name" value="PGBD"/>
</dbReference>
<dbReference type="OrthoDB" id="118105at2759"/>
<reference evidence="2" key="1">
    <citation type="submission" date="2017-05" db="UniProtKB">
        <authorList>
            <consortium name="EnsemblMetazoa"/>
        </authorList>
    </citation>
    <scope>IDENTIFICATION</scope>
</reference>
<dbReference type="AlphaFoldDB" id="A0A1X7UCR2"/>
<sequence length="415" mass="47465">MDGIEDYAEVREIESNETSQVLVEEMEDDNGGSTQWSWSDLLQPVCFNDFNQEVGPAVTLPSSPLQVFRLFFTSTILQLIVNETNCYALLCLGQEKYQMCDPVNEEDILAYFGNMILMGLIKLPAIANYWRTDPLFHCSIISESMTRDRFFHIHRFIHFVDNISLPPPTDSRRSSLKQYMPMKPVKRGIKVWARADSTNGYISRFQVYTGKETSSETGLGSHVVKDLTSDIHHKNHQVFSVSDLLQKGIYACGTIRSNCRGFPPELAPLLRKGLSQRGDSITVQSQKNHQLTASVWQDIKPVTVSSTFCQTLPLGSVSRKLRNGQHMVFPSPEAITQYNCYMGGVDRNEQLRQYYHVRLKCRKHYKYIFWMLFDITITNSYIISSDVVPCSKIKDYWTILAKALLQGYCSRKGRG</sequence>
<name>A0A1X7UCR2_AMPQE</name>
<dbReference type="PANTHER" id="PTHR46599:SF2">
    <property type="entry name" value="PIGGYBAC TRANSPOSABLE ELEMENT-DERIVED PROTEIN 4-LIKE"/>
    <property type="match status" value="1"/>
</dbReference>
<feature type="domain" description="PiggyBac transposable element-derived protein" evidence="1">
    <location>
        <begin position="63"/>
        <end position="167"/>
    </location>
</feature>
<dbReference type="PANTHER" id="PTHR46599">
    <property type="entry name" value="PIGGYBAC TRANSPOSABLE ELEMENT-DERIVED PROTEIN 4"/>
    <property type="match status" value="1"/>
</dbReference>